<accession>A7S168</accession>
<organism evidence="6 7">
    <name type="scientific">Nematostella vectensis</name>
    <name type="common">Starlet sea anemone</name>
    <dbReference type="NCBI Taxonomy" id="45351"/>
    <lineage>
        <taxon>Eukaryota</taxon>
        <taxon>Metazoa</taxon>
        <taxon>Cnidaria</taxon>
        <taxon>Anthozoa</taxon>
        <taxon>Hexacorallia</taxon>
        <taxon>Actiniaria</taxon>
        <taxon>Edwardsiidae</taxon>
        <taxon>Nematostella</taxon>
    </lineage>
</organism>
<evidence type="ECO:0000256" key="5">
    <source>
        <dbReference type="SAM" id="Phobius"/>
    </source>
</evidence>
<evidence type="ECO:0000256" key="2">
    <source>
        <dbReference type="ARBA" id="ARBA00022692"/>
    </source>
</evidence>
<feature type="transmembrane region" description="Helical" evidence="5">
    <location>
        <begin position="315"/>
        <end position="334"/>
    </location>
</feature>
<dbReference type="AlphaFoldDB" id="A7S168"/>
<dbReference type="InterPro" id="IPR036259">
    <property type="entry name" value="MFS_trans_sf"/>
</dbReference>
<dbReference type="EMBL" id="DS469563">
    <property type="protein sequence ID" value="EDO42582.1"/>
    <property type="molecule type" value="Genomic_DNA"/>
</dbReference>
<evidence type="ECO:0000256" key="4">
    <source>
        <dbReference type="ARBA" id="ARBA00023136"/>
    </source>
</evidence>
<dbReference type="eggNOG" id="KOG0255">
    <property type="taxonomic scope" value="Eukaryota"/>
</dbReference>
<keyword evidence="4 5" id="KW-0472">Membrane</keyword>
<evidence type="ECO:0000256" key="1">
    <source>
        <dbReference type="ARBA" id="ARBA00004141"/>
    </source>
</evidence>
<dbReference type="InterPro" id="IPR005828">
    <property type="entry name" value="MFS_sugar_transport-like"/>
</dbReference>
<dbReference type="PhylomeDB" id="A7S168"/>
<feature type="transmembrane region" description="Helical" evidence="5">
    <location>
        <begin position="399"/>
        <end position="416"/>
    </location>
</feature>
<evidence type="ECO:0000256" key="3">
    <source>
        <dbReference type="ARBA" id="ARBA00022989"/>
    </source>
</evidence>
<reference evidence="6 7" key="1">
    <citation type="journal article" date="2007" name="Science">
        <title>Sea anemone genome reveals ancestral eumetazoan gene repertoire and genomic organization.</title>
        <authorList>
            <person name="Putnam N.H."/>
            <person name="Srivastava M."/>
            <person name="Hellsten U."/>
            <person name="Dirks B."/>
            <person name="Chapman J."/>
            <person name="Salamov A."/>
            <person name="Terry A."/>
            <person name="Shapiro H."/>
            <person name="Lindquist E."/>
            <person name="Kapitonov V.V."/>
            <person name="Jurka J."/>
            <person name="Genikhovich G."/>
            <person name="Grigoriev I.V."/>
            <person name="Lucas S.M."/>
            <person name="Steele R.E."/>
            <person name="Finnerty J.R."/>
            <person name="Technau U."/>
            <person name="Martindale M.Q."/>
            <person name="Rokhsar D.S."/>
        </authorList>
    </citation>
    <scope>NUCLEOTIDE SEQUENCE [LARGE SCALE GENOMIC DNA]</scope>
    <source>
        <strain evidence="7">CH2 X CH6</strain>
    </source>
</reference>
<feature type="transmembrane region" description="Helical" evidence="5">
    <location>
        <begin position="103"/>
        <end position="123"/>
    </location>
</feature>
<name>A7S168_NEMVE</name>
<dbReference type="PANTHER" id="PTHR24064">
    <property type="entry name" value="SOLUTE CARRIER FAMILY 22 MEMBER"/>
    <property type="match status" value="1"/>
</dbReference>
<dbReference type="Proteomes" id="UP000001593">
    <property type="component" value="Unassembled WGS sequence"/>
</dbReference>
<feature type="transmembrane region" description="Helical" evidence="5">
    <location>
        <begin position="291"/>
        <end position="308"/>
    </location>
</feature>
<feature type="transmembrane region" description="Helical" evidence="5">
    <location>
        <begin position="144"/>
        <end position="163"/>
    </location>
</feature>
<dbReference type="GO" id="GO:0016020">
    <property type="term" value="C:membrane"/>
    <property type="evidence" value="ECO:0007669"/>
    <property type="project" value="UniProtKB-SubCell"/>
</dbReference>
<dbReference type="InParanoid" id="A7S168"/>
<dbReference type="OMA" id="HCKDANT"/>
<dbReference type="SUPFAM" id="SSF103473">
    <property type="entry name" value="MFS general substrate transporter"/>
    <property type="match status" value="1"/>
</dbReference>
<sequence length="467" mass="52277">MDDIKTKTSKTKAHNRMFDDVFDHVNQFSRYQALVYHGVSALCIFPMSLPYSNVLWAMGIPEYHCKDANTTCLPNECCDNCTSYAYDGPFFSTASEPLLHRPFPTPFGCLAFLKGCGLLGVMLSQYTHSLEILGPTWRTYGANMVDVTWITGAFLSLMVAYLIREWRTLLWVSSLACLGLFPFYRVIPRSPRWLVANGLLDEALEILMKFGGKKNKALKPVKLRALLEEVRACQVAKEVKERHAPLDLYRTPKMRKWTAILTYNWFVTNLLTQAFYFSITSLAGNMYLNSALMMSVGYPLIPLAWFLQLRIGRRLTYIVFIILAACFCLMIIVTPSDNGMLITAFAICGSAFTSATYGLVYVIFTSTALSTGSTIARLGNVLAPFMAAMAHLPGISMKLPMVVLTLIAAIATYWIPETKFAPMHQTIEEAEGAKDYYGMPCCGNSRVDTKIAEDLTDIKSVSMDTRL</sequence>
<dbReference type="Gene3D" id="1.20.1250.20">
    <property type="entry name" value="MFS general substrate transporter like domains"/>
    <property type="match status" value="1"/>
</dbReference>
<keyword evidence="2 5" id="KW-0812">Transmembrane</keyword>
<comment type="subcellular location">
    <subcellularLocation>
        <location evidence="1">Membrane</location>
        <topology evidence="1">Multi-pass membrane protein</topology>
    </subcellularLocation>
</comment>
<protein>
    <submittedName>
        <fullName evidence="6">Uncharacterized protein</fullName>
    </submittedName>
</protein>
<keyword evidence="3 5" id="KW-1133">Transmembrane helix</keyword>
<feature type="transmembrane region" description="Helical" evidence="5">
    <location>
        <begin position="33"/>
        <end position="51"/>
    </location>
</feature>
<feature type="transmembrane region" description="Helical" evidence="5">
    <location>
        <begin position="260"/>
        <end position="279"/>
    </location>
</feature>
<dbReference type="HOGENOM" id="CLU_001265_33_5_1"/>
<proteinExistence type="predicted"/>
<keyword evidence="7" id="KW-1185">Reference proteome</keyword>
<feature type="transmembrane region" description="Helical" evidence="5">
    <location>
        <begin position="340"/>
        <end position="363"/>
    </location>
</feature>
<evidence type="ECO:0000313" key="7">
    <source>
        <dbReference type="Proteomes" id="UP000001593"/>
    </source>
</evidence>
<evidence type="ECO:0000313" key="6">
    <source>
        <dbReference type="EMBL" id="EDO42582.1"/>
    </source>
</evidence>
<dbReference type="GO" id="GO:0022857">
    <property type="term" value="F:transmembrane transporter activity"/>
    <property type="evidence" value="ECO:0007669"/>
    <property type="project" value="InterPro"/>
</dbReference>
<dbReference type="Pfam" id="PF00083">
    <property type="entry name" value="Sugar_tr"/>
    <property type="match status" value="1"/>
</dbReference>
<feature type="transmembrane region" description="Helical" evidence="5">
    <location>
        <begin position="169"/>
        <end position="187"/>
    </location>
</feature>
<feature type="transmembrane region" description="Helical" evidence="5">
    <location>
        <begin position="375"/>
        <end position="393"/>
    </location>
</feature>
<gene>
    <name evidence="6" type="ORF">NEMVEDRAFT_v1g205215</name>
</gene>